<evidence type="ECO:0000313" key="11">
    <source>
        <dbReference type="Proteomes" id="UP000298138"/>
    </source>
</evidence>
<keyword evidence="6 8" id="KW-0472">Membrane</keyword>
<evidence type="ECO:0000313" key="10">
    <source>
        <dbReference type="EMBL" id="TGZ76894.1"/>
    </source>
</evidence>
<feature type="transmembrane region" description="Helical" evidence="8">
    <location>
        <begin position="270"/>
        <end position="288"/>
    </location>
</feature>
<organism evidence="10 11">
    <name type="scientific">Ascodesmis nigricans</name>
    <dbReference type="NCBI Taxonomy" id="341454"/>
    <lineage>
        <taxon>Eukaryota</taxon>
        <taxon>Fungi</taxon>
        <taxon>Dikarya</taxon>
        <taxon>Ascomycota</taxon>
        <taxon>Pezizomycotina</taxon>
        <taxon>Pezizomycetes</taxon>
        <taxon>Pezizales</taxon>
        <taxon>Ascodesmidaceae</taxon>
        <taxon>Ascodesmis</taxon>
    </lineage>
</organism>
<dbReference type="EMBL" id="ML220164">
    <property type="protein sequence ID" value="TGZ76894.1"/>
    <property type="molecule type" value="Genomic_DNA"/>
</dbReference>
<dbReference type="InterPro" id="IPR018047">
    <property type="entry name" value="Ammonium_transpt_CS"/>
</dbReference>
<dbReference type="STRING" id="341454.A0A4V3SHN2"/>
<evidence type="ECO:0000256" key="8">
    <source>
        <dbReference type="RuleBase" id="RU362002"/>
    </source>
</evidence>
<comment type="subcellular location">
    <subcellularLocation>
        <location evidence="8">Cell membrane</location>
        <topology evidence="8">Multi-pass membrane protein</topology>
    </subcellularLocation>
    <subcellularLocation>
        <location evidence="1">Membrane</location>
        <topology evidence="1">Multi-pass membrane protein</topology>
    </subcellularLocation>
</comment>
<reference evidence="10 11" key="1">
    <citation type="submission" date="2019-04" db="EMBL/GenBank/DDBJ databases">
        <title>Comparative genomics and transcriptomics to analyze fruiting body development in filamentous ascomycetes.</title>
        <authorList>
            <consortium name="DOE Joint Genome Institute"/>
            <person name="Lutkenhaus R."/>
            <person name="Traeger S."/>
            <person name="Breuer J."/>
            <person name="Kuo A."/>
            <person name="Lipzen A."/>
            <person name="Pangilinan J."/>
            <person name="Dilworth D."/>
            <person name="Sandor L."/>
            <person name="Poggeler S."/>
            <person name="Barry K."/>
            <person name="Grigoriev I.V."/>
            <person name="Nowrousian M."/>
        </authorList>
    </citation>
    <scope>NUCLEOTIDE SEQUENCE [LARGE SCALE GENOMIC DNA]</scope>
    <source>
        <strain evidence="10 11">CBS 389.68</strain>
    </source>
</reference>
<feature type="transmembrane region" description="Helical" evidence="8">
    <location>
        <begin position="167"/>
        <end position="191"/>
    </location>
</feature>
<evidence type="ECO:0000256" key="3">
    <source>
        <dbReference type="ARBA" id="ARBA00022448"/>
    </source>
</evidence>
<dbReference type="InterPro" id="IPR024041">
    <property type="entry name" value="NH4_transpt_AmtB-like_dom"/>
</dbReference>
<feature type="transmembrane region" description="Helical" evidence="8">
    <location>
        <begin position="137"/>
        <end position="155"/>
    </location>
</feature>
<evidence type="ECO:0000256" key="6">
    <source>
        <dbReference type="ARBA" id="ARBA00023136"/>
    </source>
</evidence>
<dbReference type="Gene3D" id="1.10.3430.10">
    <property type="entry name" value="Ammonium transporter AmtB like domains"/>
    <property type="match status" value="1"/>
</dbReference>
<dbReference type="GO" id="GO:0005886">
    <property type="term" value="C:plasma membrane"/>
    <property type="evidence" value="ECO:0007669"/>
    <property type="project" value="UniProtKB-SubCell"/>
</dbReference>
<keyword evidence="11" id="KW-1185">Reference proteome</keyword>
<evidence type="ECO:0000256" key="1">
    <source>
        <dbReference type="ARBA" id="ARBA00004141"/>
    </source>
</evidence>
<dbReference type="PANTHER" id="PTHR43029:SF10">
    <property type="entry name" value="AMMONIUM TRANSPORTER MEP2"/>
    <property type="match status" value="1"/>
</dbReference>
<dbReference type="NCBIfam" id="TIGR00836">
    <property type="entry name" value="amt"/>
    <property type="match status" value="1"/>
</dbReference>
<dbReference type="OrthoDB" id="534912at2759"/>
<proteinExistence type="inferred from homology"/>
<sequence length="458" mass="49105">MSAATGEGNDINELYEAGNIAWILMSTGLVLLMIPGVGFFYSGLARRKSALSLIWLTMMATAVVSFQWFFWGYSLTFSSGAGKFLGDLQHIGLRNVLDKPSDVAPGLPELLFAVYQGMFAALTVALAIGAAAERGRILPCVVFMFVWATVIYDPIACWTWNPKGWSVVMGGLDFAGGTPVHIASGCAALAYSLMLGQRRGHGTHELNYRPHNVTHIVLGTVFLWLGWFGFNGGSAGGANMRSVMAIVVTNISASVGGITWCLLDYRLEHKWSTVGFCSGVIAGLVAITPGSGYVPPWAAVIYGLVGGAACNYATKLKFVIGVDDALDIFAEHGVGGIVGNILTAFFAADYIAKLDGATEIEGGWLNRHWAQLGYQVADSVAGFAYSFGGTCIILFVMNLIPGLSLRASEEAEILGIDDAELGEFAYDYVEVSREVMADEEGMPKFSEDGLHRDHQIEK</sequence>
<keyword evidence="5 8" id="KW-1133">Transmembrane helix</keyword>
<feature type="transmembrane region" description="Helical" evidence="8">
    <location>
        <begin position="20"/>
        <end position="41"/>
    </location>
</feature>
<feature type="transmembrane region" description="Helical" evidence="8">
    <location>
        <begin position="110"/>
        <end position="130"/>
    </location>
</feature>
<evidence type="ECO:0000256" key="2">
    <source>
        <dbReference type="ARBA" id="ARBA00005887"/>
    </source>
</evidence>
<feature type="transmembrane region" description="Helical" evidence="8">
    <location>
        <begin position="294"/>
        <end position="313"/>
    </location>
</feature>
<feature type="transmembrane region" description="Helical" evidence="8">
    <location>
        <begin position="334"/>
        <end position="352"/>
    </location>
</feature>
<keyword evidence="4 8" id="KW-0812">Transmembrane</keyword>
<dbReference type="SUPFAM" id="SSF111352">
    <property type="entry name" value="Ammonium transporter"/>
    <property type="match status" value="1"/>
</dbReference>
<feature type="transmembrane region" description="Helical" evidence="8">
    <location>
        <begin position="53"/>
        <end position="71"/>
    </location>
</feature>
<dbReference type="PANTHER" id="PTHR43029">
    <property type="entry name" value="AMMONIUM TRANSPORTER MEP2"/>
    <property type="match status" value="1"/>
</dbReference>
<dbReference type="Pfam" id="PF00909">
    <property type="entry name" value="Ammonium_transp"/>
    <property type="match status" value="1"/>
</dbReference>
<name>A0A4V3SHN2_9PEZI</name>
<dbReference type="AlphaFoldDB" id="A0A4V3SHN2"/>
<dbReference type="Proteomes" id="UP000298138">
    <property type="component" value="Unassembled WGS sequence"/>
</dbReference>
<feature type="transmembrane region" description="Helical" evidence="8">
    <location>
        <begin position="372"/>
        <end position="396"/>
    </location>
</feature>
<keyword evidence="3 8" id="KW-0813">Transport</keyword>
<accession>A0A4V3SHN2</accession>
<dbReference type="InParanoid" id="A0A4V3SHN2"/>
<dbReference type="InterPro" id="IPR029020">
    <property type="entry name" value="Ammonium/urea_transptr"/>
</dbReference>
<feature type="transmembrane region" description="Helical" evidence="8">
    <location>
        <begin position="212"/>
        <end position="230"/>
    </location>
</feature>
<dbReference type="FunCoup" id="A0A4V3SHN2">
    <property type="interactions" value="290"/>
</dbReference>
<protein>
    <recommendedName>
        <fullName evidence="8">Ammonium transporter</fullName>
    </recommendedName>
</protein>
<keyword evidence="7 8" id="KW-0924">Ammonia transport</keyword>
<dbReference type="FunFam" id="1.10.3430.10:FF:000003">
    <property type="entry name" value="Ammonium transporter"/>
    <property type="match status" value="1"/>
</dbReference>
<feature type="transmembrane region" description="Helical" evidence="8">
    <location>
        <begin position="242"/>
        <end position="263"/>
    </location>
</feature>
<evidence type="ECO:0000256" key="7">
    <source>
        <dbReference type="ARBA" id="ARBA00023177"/>
    </source>
</evidence>
<comment type="similarity">
    <text evidence="2 8">Belongs to the ammonia transporter channel (TC 1.A.11.2) family.</text>
</comment>
<dbReference type="InterPro" id="IPR001905">
    <property type="entry name" value="Ammonium_transpt"/>
</dbReference>
<evidence type="ECO:0000256" key="5">
    <source>
        <dbReference type="ARBA" id="ARBA00022989"/>
    </source>
</evidence>
<gene>
    <name evidence="10" type="ORF">EX30DRAFT_344566</name>
</gene>
<dbReference type="GO" id="GO:0008519">
    <property type="term" value="F:ammonium channel activity"/>
    <property type="evidence" value="ECO:0007669"/>
    <property type="project" value="InterPro"/>
</dbReference>
<dbReference type="PROSITE" id="PS01219">
    <property type="entry name" value="AMMONIUM_TRANSP"/>
    <property type="match status" value="1"/>
</dbReference>
<evidence type="ECO:0000259" key="9">
    <source>
        <dbReference type="Pfam" id="PF00909"/>
    </source>
</evidence>
<feature type="domain" description="Ammonium transporter AmtB-like" evidence="9">
    <location>
        <begin position="21"/>
        <end position="426"/>
    </location>
</feature>
<evidence type="ECO:0000256" key="4">
    <source>
        <dbReference type="ARBA" id="ARBA00022692"/>
    </source>
</evidence>